<dbReference type="AlphaFoldDB" id="A0A9N7JP65"/>
<dbReference type="Pfam" id="PF14266">
    <property type="entry name" value="YceG_bac"/>
    <property type="match status" value="2"/>
</dbReference>
<accession>A0A9N7JP65</accession>
<dbReference type="EMBL" id="CP099799">
    <property type="protein sequence ID" value="USS00504.1"/>
    <property type="molecule type" value="Genomic_DNA"/>
</dbReference>
<organism evidence="2 4">
    <name type="scientific">Clostridium septicum</name>
    <dbReference type="NCBI Taxonomy" id="1504"/>
    <lineage>
        <taxon>Bacteria</taxon>
        <taxon>Bacillati</taxon>
        <taxon>Bacillota</taxon>
        <taxon>Clostridia</taxon>
        <taxon>Eubacteriales</taxon>
        <taxon>Clostridiaceae</taxon>
        <taxon>Clostridium</taxon>
    </lineage>
</organism>
<name>A0A9N7JP65_CLOSE</name>
<evidence type="ECO:0000259" key="1">
    <source>
        <dbReference type="Pfam" id="PF14266"/>
    </source>
</evidence>
<dbReference type="GeneID" id="303560106"/>
<sequence length="514" mass="60308">MAISLKNITSYMFRSRFEREDTHIECKPYFYRFIGVDDSAEYDNIIKTIQSKCNEEQDKCIIFDGCIPLSGEMELIQYIFNELSSMNIHNMVGEDITIFDDSSINLKFLKALDYVIPISIAKENFFNDSVRNNFITKLIVWVYSYARSIVYDDNITPKCIYYGNISRHEIYFLIILFKMGFDVVYINPLKEELWEEIETDGISECIKSMGILGIETFEDRANRGKTIDNFETITKQIQRDVEEQLFSNTGMFKPWQFRKGYTESVLLDTILEDIYIYWNEPCKLRSGFKVEGTTVRVPCFFYKIDGEYLDKFEYQKLVKYCCSSLNTKVFNTGNISIDPNITDSMYQLMFCELSDGTFNIEEIKKVPIYRFSKYSEDIQNFLLKKFNETIISKDIFVNSFNKEEILRFLLLVLNLNEEIVRLVDNFDFTGNIPKIVIYLNDEEVITESMQLLLGYLHKIGLDIIIFNPSGLFNINNVIKETAINTVRLEAMNYNAKFNKLMSLKQSVFSRILKK</sequence>
<dbReference type="RefSeq" id="WP_120141048.1">
    <property type="nucleotide sequence ID" value="NZ_CP023671.1"/>
</dbReference>
<feature type="domain" description="Putative component of 'biosynthetic module'" evidence="1">
    <location>
        <begin position="272"/>
        <end position="495"/>
    </location>
</feature>
<dbReference type="EMBL" id="CP023671">
    <property type="protein sequence ID" value="AYE35824.1"/>
    <property type="molecule type" value="Genomic_DNA"/>
</dbReference>
<dbReference type="KEGG" id="csep:CP523_05350"/>
<keyword evidence="5" id="KW-1185">Reference proteome</keyword>
<feature type="domain" description="Putative component of 'biosynthetic module'" evidence="1">
    <location>
        <begin position="10"/>
        <end position="246"/>
    </location>
</feature>
<protein>
    <submittedName>
        <fullName evidence="3">YceG family protein</fullName>
    </submittedName>
</protein>
<reference evidence="2 4" key="1">
    <citation type="submission" date="2017-09" db="EMBL/GenBank/DDBJ databases">
        <authorList>
            <person name="Thomas P."/>
            <person name="Seyboldt C."/>
        </authorList>
    </citation>
    <scope>NUCLEOTIDE SEQUENCE [LARGE SCALE GENOMIC DNA]</scope>
    <source>
        <strain evidence="2 4">DSM 7534</strain>
    </source>
</reference>
<dbReference type="Proteomes" id="UP001055437">
    <property type="component" value="Chromosome"/>
</dbReference>
<evidence type="ECO:0000313" key="3">
    <source>
        <dbReference type="EMBL" id="USS00504.1"/>
    </source>
</evidence>
<evidence type="ECO:0000313" key="5">
    <source>
        <dbReference type="Proteomes" id="UP001055437"/>
    </source>
</evidence>
<dbReference type="Proteomes" id="UP000280586">
    <property type="component" value="Chromosome"/>
</dbReference>
<proteinExistence type="predicted"/>
<dbReference type="InterPro" id="IPR025647">
    <property type="entry name" value="YceG_bac"/>
</dbReference>
<evidence type="ECO:0000313" key="2">
    <source>
        <dbReference type="EMBL" id="AYE35824.1"/>
    </source>
</evidence>
<evidence type="ECO:0000313" key="4">
    <source>
        <dbReference type="Proteomes" id="UP000280586"/>
    </source>
</evidence>
<reference evidence="3" key="2">
    <citation type="submission" date="2022-06" db="EMBL/GenBank/DDBJ databases">
        <authorList>
            <person name="Holder M.E."/>
            <person name="Ajami N.J."/>
            <person name="Petrosino J.F."/>
        </authorList>
    </citation>
    <scope>NUCLEOTIDE SEQUENCE</scope>
    <source>
        <strain evidence="3">RMA 8861</strain>
    </source>
</reference>
<gene>
    <name evidence="2" type="ORF">CP523_05350</name>
    <name evidence="3" type="ORF">NH397_13600</name>
</gene>